<proteinExistence type="predicted"/>
<reference evidence="2 3" key="1">
    <citation type="submission" date="2017-08" db="EMBL/GenBank/DDBJ databases">
        <title>Burning lignite coal seam in the remote Altai Mountains harbors a hydrogen-driven thermophilic microbial community.</title>
        <authorList>
            <person name="Kadnikov V.V."/>
            <person name="Mardanov A.V."/>
            <person name="Ivasenko D."/>
            <person name="Beletsky A.V."/>
            <person name="Karnachuk O.V."/>
            <person name="Ravin N.V."/>
        </authorList>
    </citation>
    <scope>NUCLEOTIDE SEQUENCE [LARGE SCALE GENOMIC DNA]</scope>
    <source>
        <strain evidence="2">AL33</strain>
    </source>
</reference>
<feature type="region of interest" description="Disordered" evidence="1">
    <location>
        <begin position="38"/>
        <end position="86"/>
    </location>
</feature>
<dbReference type="RefSeq" id="WP_273000126.1">
    <property type="nucleotide sequence ID" value="NZ_PEBV01000014.1"/>
</dbReference>
<protein>
    <submittedName>
        <fullName evidence="2">Uncharacterized protein</fullName>
    </submittedName>
</protein>
<sequence length="309" mass="34705">MGEPNLIHVVVDDPAGVPFMSLLTFCVPSRPKSERSLVVSPSVRPAVRRPPASGRGKGRLSRLLRHGSTPGGGREGGASGEGDGREECPPTPFLSLLDFFRSRCAPGVILYFYDAAEVSDPDLYRLRNLLLPERELRFYPVYRHRAYLAYLLHVLPAIAAAGGSNVVRGSFAEERARLQKEMHQLQIWTLVPDDGVAMIDSSVRRRLGSVPSKKRRSQMRWHGYQFDPQRQVHLRRMSGDFDAVWAKIHAERRAEEAVWVVAHRPPPSAETWKSEHARRGSLHWIDLPEQDGGPDRSLIQMVFVPSPDA</sequence>
<evidence type="ECO:0000313" key="2">
    <source>
        <dbReference type="EMBL" id="PTQ53570.1"/>
    </source>
</evidence>
<evidence type="ECO:0000256" key="1">
    <source>
        <dbReference type="SAM" id="MobiDB-lite"/>
    </source>
</evidence>
<dbReference type="AlphaFoldDB" id="A0A2T5GBK2"/>
<feature type="compositionally biased region" description="Basic residues" evidence="1">
    <location>
        <begin position="56"/>
        <end position="65"/>
    </location>
</feature>
<comment type="caution">
    <text evidence="2">The sequence shown here is derived from an EMBL/GenBank/DDBJ whole genome shotgun (WGS) entry which is preliminary data.</text>
</comment>
<evidence type="ECO:0000313" key="3">
    <source>
        <dbReference type="Proteomes" id="UP000244180"/>
    </source>
</evidence>
<accession>A0A2T5GBK2</accession>
<feature type="compositionally biased region" description="Gly residues" evidence="1">
    <location>
        <begin position="69"/>
        <end position="81"/>
    </location>
</feature>
<gene>
    <name evidence="2" type="ORF">HSCHL_1747</name>
</gene>
<organism evidence="2 3">
    <name type="scientific">Hydrogenibacillus schlegelii</name>
    <name type="common">Bacillus schlegelii</name>
    <dbReference type="NCBI Taxonomy" id="1484"/>
    <lineage>
        <taxon>Bacteria</taxon>
        <taxon>Bacillati</taxon>
        <taxon>Bacillota</taxon>
        <taxon>Bacilli</taxon>
        <taxon>Bacillales</taxon>
        <taxon>Bacillales Family X. Incertae Sedis</taxon>
        <taxon>Hydrogenibacillus</taxon>
    </lineage>
</organism>
<feature type="compositionally biased region" description="Low complexity" evidence="1">
    <location>
        <begin position="38"/>
        <end position="54"/>
    </location>
</feature>
<dbReference type="Proteomes" id="UP000244180">
    <property type="component" value="Unassembled WGS sequence"/>
</dbReference>
<name>A0A2T5GBK2_HYDSH</name>
<dbReference type="EMBL" id="PEBV01000014">
    <property type="protein sequence ID" value="PTQ53570.1"/>
    <property type="molecule type" value="Genomic_DNA"/>
</dbReference>